<dbReference type="Gene3D" id="2.60.40.790">
    <property type="match status" value="1"/>
</dbReference>
<accession>A0AA86IXP5</accession>
<dbReference type="AlphaFoldDB" id="A0AA86IXP5"/>
<dbReference type="SUPFAM" id="SSF49764">
    <property type="entry name" value="HSP20-like chaperones"/>
    <property type="match status" value="1"/>
</dbReference>
<name>A0AA86IXP5_9ENTR</name>
<protein>
    <submittedName>
        <fullName evidence="6">Heat shock protein</fullName>
    </submittedName>
</protein>
<keyword evidence="2" id="KW-0143">Chaperone</keyword>
<dbReference type="Pfam" id="PF00011">
    <property type="entry name" value="HSP20"/>
    <property type="match status" value="1"/>
</dbReference>
<dbReference type="PANTHER" id="PTHR47062">
    <property type="match status" value="1"/>
</dbReference>
<feature type="domain" description="SHSP" evidence="5">
    <location>
        <begin position="34"/>
        <end position="147"/>
    </location>
</feature>
<gene>
    <name evidence="6" type="ORF">ENKO_25460</name>
</gene>
<dbReference type="InterPro" id="IPR008978">
    <property type="entry name" value="HSP20-like_chaperone"/>
</dbReference>
<dbReference type="PANTHER" id="PTHR47062:SF1">
    <property type="entry name" value="SMALL HEAT SHOCK PROTEIN IBPA"/>
    <property type="match status" value="1"/>
</dbReference>
<evidence type="ECO:0000259" key="5">
    <source>
        <dbReference type="PROSITE" id="PS01031"/>
    </source>
</evidence>
<sequence>MALRTLSALPTLADSLLSDRFNRIDRLFSQLTGDTPVAASPSYDVKKRDANNYTISVSVPGWKENELEIETVGGTLKISGKRAEESSSEQESWIHRGIYRENFQLSFSLPEHTKVSHASLAEGLLKIDIHQEIPESEKPKKIAIGNSQNVLEHKS</sequence>
<dbReference type="EMBL" id="AP024590">
    <property type="protein sequence ID" value="BCU55952.1"/>
    <property type="molecule type" value="Genomic_DNA"/>
</dbReference>
<keyword evidence="1 6" id="KW-0346">Stress response</keyword>
<dbReference type="PROSITE" id="PS01031">
    <property type="entry name" value="SHSP"/>
    <property type="match status" value="1"/>
</dbReference>
<dbReference type="RefSeq" id="WP_088222092.1">
    <property type="nucleotide sequence ID" value="NZ_AP024590.1"/>
</dbReference>
<dbReference type="Proteomes" id="UP000682928">
    <property type="component" value="Chromosome"/>
</dbReference>
<dbReference type="InterPro" id="IPR037913">
    <property type="entry name" value="ACD_IbpA/B"/>
</dbReference>
<reference evidence="6" key="1">
    <citation type="submission" date="2021-04" db="EMBL/GenBank/DDBJ databases">
        <title>Difference and commonality of drug resistance evolution in various bacteria. and drug sensitivity profiles.</title>
        <authorList>
            <person name="Maeda T."/>
            <person name="Shibai A."/>
            <person name="Kawada K."/>
            <person name="Kotani H."/>
            <person name="Tarusawa Y."/>
            <person name="Tanabe K."/>
            <person name="Furusawa C."/>
        </authorList>
    </citation>
    <scope>NUCLEOTIDE SEQUENCE</scope>
    <source>
        <strain evidence="6">JCM 8580</strain>
    </source>
</reference>
<evidence type="ECO:0000256" key="3">
    <source>
        <dbReference type="PROSITE-ProRule" id="PRU00285"/>
    </source>
</evidence>
<evidence type="ECO:0000256" key="4">
    <source>
        <dbReference type="RuleBase" id="RU003616"/>
    </source>
</evidence>
<organism evidence="6 7">
    <name type="scientific">Enterobacter kobei</name>
    <dbReference type="NCBI Taxonomy" id="208224"/>
    <lineage>
        <taxon>Bacteria</taxon>
        <taxon>Pseudomonadati</taxon>
        <taxon>Pseudomonadota</taxon>
        <taxon>Gammaproteobacteria</taxon>
        <taxon>Enterobacterales</taxon>
        <taxon>Enterobacteriaceae</taxon>
        <taxon>Enterobacter</taxon>
        <taxon>Enterobacter cloacae complex</taxon>
    </lineage>
</organism>
<comment type="similarity">
    <text evidence="3 4">Belongs to the small heat shock protein (HSP20) family.</text>
</comment>
<evidence type="ECO:0000313" key="7">
    <source>
        <dbReference type="Proteomes" id="UP000682928"/>
    </source>
</evidence>
<evidence type="ECO:0000256" key="1">
    <source>
        <dbReference type="ARBA" id="ARBA00023016"/>
    </source>
</evidence>
<evidence type="ECO:0000256" key="2">
    <source>
        <dbReference type="ARBA" id="ARBA00023186"/>
    </source>
</evidence>
<dbReference type="CDD" id="cd06470">
    <property type="entry name" value="ACD_IbpA-B_like"/>
    <property type="match status" value="1"/>
</dbReference>
<proteinExistence type="inferred from homology"/>
<dbReference type="InterPro" id="IPR002068">
    <property type="entry name" value="A-crystallin/Hsp20_dom"/>
</dbReference>
<evidence type="ECO:0000313" key="6">
    <source>
        <dbReference type="EMBL" id="BCU55952.1"/>
    </source>
</evidence>